<feature type="region of interest" description="Disordered" evidence="1">
    <location>
        <begin position="272"/>
        <end position="332"/>
    </location>
</feature>
<accession>A0A9P5N8I2</accession>
<feature type="compositionally biased region" description="Polar residues" evidence="1">
    <location>
        <begin position="304"/>
        <end position="318"/>
    </location>
</feature>
<keyword evidence="2" id="KW-1133">Transmembrane helix</keyword>
<keyword evidence="4" id="KW-1185">Reference proteome</keyword>
<evidence type="ECO:0000256" key="1">
    <source>
        <dbReference type="SAM" id="MobiDB-lite"/>
    </source>
</evidence>
<evidence type="ECO:0000313" key="3">
    <source>
        <dbReference type="EMBL" id="KAF8870405.1"/>
    </source>
</evidence>
<feature type="compositionally biased region" description="Gly residues" evidence="1">
    <location>
        <begin position="275"/>
        <end position="292"/>
    </location>
</feature>
<feature type="region of interest" description="Disordered" evidence="1">
    <location>
        <begin position="345"/>
        <end position="367"/>
    </location>
</feature>
<reference evidence="3" key="1">
    <citation type="submission" date="2020-11" db="EMBL/GenBank/DDBJ databases">
        <authorList>
            <consortium name="DOE Joint Genome Institute"/>
            <person name="Ahrendt S."/>
            <person name="Riley R."/>
            <person name="Andreopoulos W."/>
            <person name="LaButti K."/>
            <person name="Pangilinan J."/>
            <person name="Ruiz-duenas F.J."/>
            <person name="Barrasa J.M."/>
            <person name="Sanchez-Garcia M."/>
            <person name="Camarero S."/>
            <person name="Miyauchi S."/>
            <person name="Serrano A."/>
            <person name="Linde D."/>
            <person name="Babiker R."/>
            <person name="Drula E."/>
            <person name="Ayuso-Fernandez I."/>
            <person name="Pacheco R."/>
            <person name="Padilla G."/>
            <person name="Ferreira P."/>
            <person name="Barriuso J."/>
            <person name="Kellner H."/>
            <person name="Castanera R."/>
            <person name="Alfaro M."/>
            <person name="Ramirez L."/>
            <person name="Pisabarro A.G."/>
            <person name="Kuo A."/>
            <person name="Tritt A."/>
            <person name="Lipzen A."/>
            <person name="He G."/>
            <person name="Yan M."/>
            <person name="Ng V."/>
            <person name="Cullen D."/>
            <person name="Martin F."/>
            <person name="Rosso M.-N."/>
            <person name="Henrissat B."/>
            <person name="Hibbett D."/>
            <person name="Martinez A.T."/>
            <person name="Grigoriev I.V."/>
        </authorList>
    </citation>
    <scope>NUCLEOTIDE SEQUENCE</scope>
    <source>
        <strain evidence="3">AH 44721</strain>
    </source>
</reference>
<name>A0A9P5N8I2_GYMJU</name>
<organism evidence="3 4">
    <name type="scientific">Gymnopilus junonius</name>
    <name type="common">Spectacular rustgill mushroom</name>
    <name type="synonym">Gymnopilus spectabilis subsp. junonius</name>
    <dbReference type="NCBI Taxonomy" id="109634"/>
    <lineage>
        <taxon>Eukaryota</taxon>
        <taxon>Fungi</taxon>
        <taxon>Dikarya</taxon>
        <taxon>Basidiomycota</taxon>
        <taxon>Agaricomycotina</taxon>
        <taxon>Agaricomycetes</taxon>
        <taxon>Agaricomycetidae</taxon>
        <taxon>Agaricales</taxon>
        <taxon>Agaricineae</taxon>
        <taxon>Hymenogastraceae</taxon>
        <taxon>Gymnopilus</taxon>
    </lineage>
</organism>
<dbReference type="Proteomes" id="UP000724874">
    <property type="component" value="Unassembled WGS sequence"/>
</dbReference>
<evidence type="ECO:0000313" key="4">
    <source>
        <dbReference type="Proteomes" id="UP000724874"/>
    </source>
</evidence>
<feature type="transmembrane region" description="Helical" evidence="2">
    <location>
        <begin position="235"/>
        <end position="255"/>
    </location>
</feature>
<feature type="transmembrane region" description="Helical" evidence="2">
    <location>
        <begin position="182"/>
        <end position="202"/>
    </location>
</feature>
<sequence>MADMGENVPETKESYISHFILEINNPIPASFSFVLPLIFYVIGSAQTSSSWFNTMTAPPPDPNSVLVPGNPPNPNPGPTPAPMKRTLLAHSLLPASYRSLHGVGESSVELLCLLNAQDKHIVATAVPGPGAVVKINIQDVFIPGIFITIFSFLIAFFTLLFLILTVLCPASFCRTFALQGSILLLLALCLLVNLIVETIFIARRSAKVTASVGQVPVPQSVIEGVEQSGVKDAVILTWITFLFTIIASVILYIAASRVSARFNRELEDQHTSYPIGGGGGGGGGTAAAGGGVSEKSNTGDRGVGSNTTSTRAATNPALTATSVPPPTSAPSPAVISQLTLTLTLTPTTADTPGPAEAGPRNLGVMVQ</sequence>
<evidence type="ECO:0000256" key="2">
    <source>
        <dbReference type="SAM" id="Phobius"/>
    </source>
</evidence>
<gene>
    <name evidence="3" type="ORF">CPB84DRAFT_1968126</name>
</gene>
<feature type="transmembrane region" description="Helical" evidence="2">
    <location>
        <begin position="145"/>
        <end position="170"/>
    </location>
</feature>
<keyword evidence="2" id="KW-0472">Membrane</keyword>
<keyword evidence="2" id="KW-0812">Transmembrane</keyword>
<comment type="caution">
    <text evidence="3">The sequence shown here is derived from an EMBL/GenBank/DDBJ whole genome shotgun (WGS) entry which is preliminary data.</text>
</comment>
<proteinExistence type="predicted"/>
<dbReference type="AlphaFoldDB" id="A0A9P5N8I2"/>
<dbReference type="EMBL" id="JADNYJ010000357">
    <property type="protein sequence ID" value="KAF8870405.1"/>
    <property type="molecule type" value="Genomic_DNA"/>
</dbReference>
<feature type="compositionally biased region" description="Low complexity" evidence="1">
    <location>
        <begin position="345"/>
        <end position="359"/>
    </location>
</feature>
<protein>
    <submittedName>
        <fullName evidence="3">Uncharacterized protein</fullName>
    </submittedName>
</protein>